<name>A0A811U6Z5_CERCA</name>
<protein>
    <submittedName>
        <fullName evidence="1">(Mediterranean fruit fly) hypothetical protein</fullName>
    </submittedName>
</protein>
<evidence type="ECO:0000313" key="1">
    <source>
        <dbReference type="EMBL" id="CAD6994581.1"/>
    </source>
</evidence>
<keyword evidence="2" id="KW-1185">Reference proteome</keyword>
<reference evidence="1" key="1">
    <citation type="submission" date="2020-11" db="EMBL/GenBank/DDBJ databases">
        <authorList>
            <person name="Whitehead M."/>
        </authorList>
    </citation>
    <scope>NUCLEOTIDE SEQUENCE</scope>
    <source>
        <strain evidence="1">EGII</strain>
    </source>
</reference>
<dbReference type="Proteomes" id="UP000606786">
    <property type="component" value="Unassembled WGS sequence"/>
</dbReference>
<proteinExistence type="predicted"/>
<evidence type="ECO:0000313" key="2">
    <source>
        <dbReference type="Proteomes" id="UP000606786"/>
    </source>
</evidence>
<gene>
    <name evidence="1" type="ORF">CCAP1982_LOCUS3320</name>
</gene>
<dbReference type="EMBL" id="CAJHJT010000001">
    <property type="protein sequence ID" value="CAD6994581.1"/>
    <property type="molecule type" value="Genomic_DNA"/>
</dbReference>
<organism evidence="1 2">
    <name type="scientific">Ceratitis capitata</name>
    <name type="common">Mediterranean fruit fly</name>
    <name type="synonym">Tephritis capitata</name>
    <dbReference type="NCBI Taxonomy" id="7213"/>
    <lineage>
        <taxon>Eukaryota</taxon>
        <taxon>Metazoa</taxon>
        <taxon>Ecdysozoa</taxon>
        <taxon>Arthropoda</taxon>
        <taxon>Hexapoda</taxon>
        <taxon>Insecta</taxon>
        <taxon>Pterygota</taxon>
        <taxon>Neoptera</taxon>
        <taxon>Endopterygota</taxon>
        <taxon>Diptera</taxon>
        <taxon>Brachycera</taxon>
        <taxon>Muscomorpha</taxon>
        <taxon>Tephritoidea</taxon>
        <taxon>Tephritidae</taxon>
        <taxon>Ceratitis</taxon>
        <taxon>Ceratitis</taxon>
    </lineage>
</organism>
<comment type="caution">
    <text evidence="1">The sequence shown here is derived from an EMBL/GenBank/DDBJ whole genome shotgun (WGS) entry which is preliminary data.</text>
</comment>
<accession>A0A811U6Z5</accession>
<sequence>MFWILRRTGAANFFNSFNNNCSTSKGGNNAGTQVGECWRAIQVTENIHRTEVVLFHSALVWLNPQIDQNCSIFMRNILTVPIEDPQI</sequence>
<dbReference type="AlphaFoldDB" id="A0A811U6Z5"/>